<evidence type="ECO:0000313" key="4">
    <source>
        <dbReference type="Proteomes" id="UP000006548"/>
    </source>
</evidence>
<dbReference type="Araport" id="AT3G27475"/>
<dbReference type="GeneID" id="28719327"/>
<dbReference type="Proteomes" id="UP000006548">
    <property type="component" value="Chromosome 3"/>
</dbReference>
<keyword evidence="1 3" id="KW-0812">Transmembrane</keyword>
<sequence length="106" mass="12258">MVHVFSRKAWRCVWHMIQSLDPKVSNVSACVYFLWALVSGDILVFTRFVIQYIIYVSNTNSSDIKKKKVHEPKLHMTVCKNTIMCNFKCRYAQNNTTTTTTTDSSS</sequence>
<dbReference type="AlphaFoldDB" id="A0A1I9LSM5"/>
<accession>A0A1I9LSM5</accession>
<reference evidence="3 4" key="1">
    <citation type="journal article" date="2000" name="Nature">
        <title>Sequence and analysis of chromosome 3 of the plant Arabidopsis thaliana.</title>
        <authorList>
            <consortium name="European Union Chromosome 3 Arabidopsis Sequencing Consortium"/>
            <consortium name="Institute for Genomic Research"/>
            <consortium name="Kazusa DNA Research Institute"/>
            <person name="Salanoubat M."/>
            <person name="Lemcke K."/>
            <person name="Rieger M."/>
            <person name="Ansorge W."/>
            <person name="Unseld M."/>
            <person name="Fartmann B."/>
            <person name="Valle G."/>
            <person name="Blocker H."/>
            <person name="Perez-Alonso M."/>
            <person name="Obermaier B."/>
            <person name="Delseny M."/>
            <person name="Boutry M."/>
            <person name="Grivell L.A."/>
            <person name="Mache R."/>
            <person name="Puigdomenech P."/>
            <person name="De Simone V."/>
            <person name="Choisne N."/>
            <person name="Artiguenave F."/>
            <person name="Robert C."/>
            <person name="Brottier P."/>
            <person name="Wincker P."/>
            <person name="Cattolico L."/>
            <person name="Weissenbach J."/>
            <person name="Saurin W."/>
            <person name="Quetier F."/>
            <person name="Schafer M."/>
            <person name="Muller-Auer S."/>
            <person name="Gabel C."/>
            <person name="Fuchs M."/>
            <person name="Benes V."/>
            <person name="Wurmbach E."/>
            <person name="Drzonek H."/>
            <person name="Erfle H."/>
            <person name="Jordan N."/>
            <person name="Bangert S."/>
            <person name="Wiedelmann R."/>
            <person name="Kranz H."/>
            <person name="Voss H."/>
            <person name="Holland R."/>
            <person name="Brandt P."/>
            <person name="Nyakatura G."/>
            <person name="Vezzi A."/>
            <person name="D'Angelo M."/>
            <person name="Pallavicini A."/>
            <person name="Toppo S."/>
            <person name="Simionati B."/>
            <person name="Conrad A."/>
            <person name="Hornischer K."/>
            <person name="Kauer G."/>
            <person name="Lohnert T.H."/>
            <person name="Nordsiek G."/>
            <person name="Reichelt J."/>
            <person name="Scharfe M."/>
            <person name="Schon O."/>
            <person name="Bargues M."/>
            <person name="Terol J."/>
            <person name="Climent J."/>
            <person name="Navarro P."/>
            <person name="Collado C."/>
            <person name="Perez-Perez A."/>
            <person name="Ottenwalder B."/>
            <person name="Duchemin D."/>
            <person name="Cooke R."/>
            <person name="Laudie M."/>
            <person name="Berger-Llauro C."/>
            <person name="Purnelle B."/>
            <person name="Masuy D."/>
            <person name="de Haan M."/>
            <person name="Maarse A.C."/>
            <person name="Alcaraz J.P."/>
            <person name="Cottet A."/>
            <person name="Casacuberta E."/>
            <person name="Monfort A."/>
            <person name="Argiriou A."/>
            <person name="flores M."/>
            <person name="Liguori R."/>
            <person name="Vitale D."/>
            <person name="Mannhaupt G."/>
            <person name="Haase D."/>
            <person name="Schoof H."/>
            <person name="Rudd S."/>
            <person name="Zaccaria P."/>
            <person name="Mewes H.W."/>
            <person name="Mayer K.F."/>
            <person name="Kaul S."/>
            <person name="Town C.D."/>
            <person name="Koo H.L."/>
            <person name="Tallon L.J."/>
            <person name="Jenkins J."/>
            <person name="Rooney T."/>
            <person name="Rizzo M."/>
            <person name="Walts A."/>
            <person name="Utterback T."/>
            <person name="Fujii C.Y."/>
            <person name="Shea T.P."/>
            <person name="Creasy T.H."/>
            <person name="Haas B."/>
            <person name="Maiti R."/>
            <person name="Wu D."/>
            <person name="Peterson J."/>
            <person name="Van Aken S."/>
            <person name="Pai G."/>
            <person name="Militscher J."/>
            <person name="Sellers P."/>
            <person name="Gill J.E."/>
            <person name="Feldblyum T.V."/>
            <person name="Preuss D."/>
            <person name="Lin X."/>
            <person name="Nierman W.C."/>
            <person name="Salzberg S.L."/>
            <person name="White O."/>
            <person name="Venter J.C."/>
            <person name="Fraser C.M."/>
            <person name="Kaneko T."/>
            <person name="Nakamura Y."/>
            <person name="Sato S."/>
            <person name="Kato T."/>
            <person name="Asamizu E."/>
            <person name="Sasamoto S."/>
            <person name="Kimura T."/>
            <person name="Idesawa K."/>
            <person name="Kawashima K."/>
            <person name="Kishida Y."/>
            <person name="Kiyokawa C."/>
            <person name="Kohara M."/>
            <person name="Matsumoto M."/>
            <person name="Matsuno A."/>
            <person name="Muraki A."/>
            <person name="Nakayama S."/>
            <person name="Nakazaki N."/>
            <person name="Shinpo S."/>
            <person name="Takeuchi C."/>
            <person name="Wada T."/>
            <person name="Watanabe A."/>
            <person name="Yamada M."/>
            <person name="Yasuda M."/>
            <person name="Tabata S."/>
        </authorList>
    </citation>
    <scope>NUCLEOTIDE SEQUENCE [LARGE SCALE GENOMIC DNA]</scope>
    <source>
        <strain evidence="4">cv. Columbia</strain>
    </source>
</reference>
<proteinExistence type="predicted"/>
<feature type="transmembrane region" description="Helical" evidence="1">
    <location>
        <begin position="32"/>
        <end position="56"/>
    </location>
</feature>
<protein>
    <submittedName>
        <fullName evidence="3">Transmembrane protein</fullName>
    </submittedName>
</protein>
<evidence type="ECO:0000313" key="2">
    <source>
        <dbReference type="Araport" id="AT3G27475"/>
    </source>
</evidence>
<reference evidence="4" key="2">
    <citation type="journal article" date="2017" name="Plant J.">
        <title>Araport11: a complete reannotation of the Arabidopsis thaliana reference genome.</title>
        <authorList>
            <person name="Cheng C.Y."/>
            <person name="Krishnakumar V."/>
            <person name="Chan A.P."/>
            <person name="Thibaud-Nissen F."/>
            <person name="Schobel S."/>
            <person name="Town C.D."/>
        </authorList>
    </citation>
    <scope>GENOME REANNOTATION</scope>
    <source>
        <strain evidence="4">cv. Columbia</strain>
    </source>
</reference>
<dbReference type="EMBL" id="CP002686">
    <property type="protein sequence ID" value="ANM65583.1"/>
    <property type="molecule type" value="Genomic_DNA"/>
</dbReference>
<dbReference type="ExpressionAtlas" id="A0A1I9LSM5">
    <property type="expression patterns" value="differential"/>
</dbReference>
<keyword evidence="1" id="KW-0472">Membrane</keyword>
<evidence type="ECO:0000256" key="1">
    <source>
        <dbReference type="SAM" id="Phobius"/>
    </source>
</evidence>
<name>A0A1I9LSM5_ARATH</name>
<dbReference type="RefSeq" id="NP_001327541.1">
    <property type="nucleotide sequence ID" value="NM_001338885.1"/>
</dbReference>
<dbReference type="Pfam" id="PF05212">
    <property type="entry name" value="DUF707"/>
    <property type="match status" value="1"/>
</dbReference>
<keyword evidence="4" id="KW-1185">Reference proteome</keyword>
<dbReference type="InterPro" id="IPR007877">
    <property type="entry name" value="DUF707"/>
</dbReference>
<evidence type="ECO:0000313" key="3">
    <source>
        <dbReference type="EMBL" id="ANM65583.1"/>
    </source>
</evidence>
<keyword evidence="1" id="KW-1133">Transmembrane helix</keyword>
<organism evidence="3 4">
    <name type="scientific">Arabidopsis thaliana</name>
    <name type="common">Mouse-ear cress</name>
    <dbReference type="NCBI Taxonomy" id="3702"/>
    <lineage>
        <taxon>Eukaryota</taxon>
        <taxon>Viridiplantae</taxon>
        <taxon>Streptophyta</taxon>
        <taxon>Embryophyta</taxon>
        <taxon>Tracheophyta</taxon>
        <taxon>Spermatophyta</taxon>
        <taxon>Magnoliopsida</taxon>
        <taxon>eudicotyledons</taxon>
        <taxon>Gunneridae</taxon>
        <taxon>Pentapetalae</taxon>
        <taxon>rosids</taxon>
        <taxon>malvids</taxon>
        <taxon>Brassicales</taxon>
        <taxon>Brassicaceae</taxon>
        <taxon>Camelineae</taxon>
        <taxon>Arabidopsis</taxon>
    </lineage>
</organism>
<gene>
    <name evidence="2 3" type="ordered locus">At3g27475</name>
</gene>
<dbReference type="InParanoid" id="A0A1I9LSM5"/>
<dbReference type="TAIR" id="AT3G27475"/>